<evidence type="ECO:0000256" key="6">
    <source>
        <dbReference type="ARBA" id="ARBA00022989"/>
    </source>
</evidence>
<keyword evidence="6 9" id="KW-1133">Transmembrane helix</keyword>
<dbReference type="InterPro" id="IPR007387">
    <property type="entry name" value="TRAP_DctQ"/>
</dbReference>
<comment type="similarity">
    <text evidence="8">Belongs to the TRAP transporter small permease family.</text>
</comment>
<sequence length="200" mass="22917">MQTKKILHILDNLESYICQALLVFFVCLLFLQIVLRITFGGVDFLSGFIPVLKHYSLPASLPWGEELSRFAFVWFVFFGATYAARLAAHNRVTFQFKIFPKIVGNISTLLSDLVWIVFNCTMVYYSLIVIKEGFEFPEYSPTLDWLMAYVFLIFPIAFSLMTLRIIQVNIMKYIFHIEIADVDKIDTAPDQDAGQNGGVS</sequence>
<keyword evidence="7 9" id="KW-0472">Membrane</keyword>
<dbReference type="PANTHER" id="PTHR35011:SF2">
    <property type="entry name" value="2,3-DIKETO-L-GULONATE TRAP TRANSPORTER SMALL PERMEASE PROTEIN YIAM"/>
    <property type="match status" value="1"/>
</dbReference>
<evidence type="ECO:0000256" key="4">
    <source>
        <dbReference type="ARBA" id="ARBA00022519"/>
    </source>
</evidence>
<feature type="domain" description="Tripartite ATP-independent periplasmic transporters DctQ component" evidence="10">
    <location>
        <begin position="48"/>
        <end position="167"/>
    </location>
</feature>
<comment type="subcellular location">
    <subcellularLocation>
        <location evidence="1">Cell inner membrane</location>
        <topology evidence="1">Multi-pass membrane protein</topology>
    </subcellularLocation>
</comment>
<accession>C0QGG3</accession>
<dbReference type="InterPro" id="IPR055348">
    <property type="entry name" value="DctQ"/>
</dbReference>
<keyword evidence="12" id="KW-1185">Reference proteome</keyword>
<dbReference type="EMBL" id="CP001087">
    <property type="protein sequence ID" value="ACN13438.1"/>
    <property type="molecule type" value="Genomic_DNA"/>
</dbReference>
<evidence type="ECO:0000256" key="1">
    <source>
        <dbReference type="ARBA" id="ARBA00004429"/>
    </source>
</evidence>
<evidence type="ECO:0000256" key="9">
    <source>
        <dbReference type="SAM" id="Phobius"/>
    </source>
</evidence>
<name>C0QGG3_DESAH</name>
<dbReference type="eggNOG" id="COG3090">
    <property type="taxonomic scope" value="Bacteria"/>
</dbReference>
<dbReference type="KEGG" id="dat:HRM2_03160"/>
<feature type="transmembrane region" description="Helical" evidence="9">
    <location>
        <begin position="69"/>
        <end position="88"/>
    </location>
</feature>
<keyword evidence="4" id="KW-0997">Cell inner membrane</keyword>
<dbReference type="GO" id="GO:0015740">
    <property type="term" value="P:C4-dicarboxylate transport"/>
    <property type="evidence" value="ECO:0007669"/>
    <property type="project" value="TreeGrafter"/>
</dbReference>
<dbReference type="RefSeq" id="WP_012662687.1">
    <property type="nucleotide sequence ID" value="NC_012108.1"/>
</dbReference>
<evidence type="ECO:0000256" key="2">
    <source>
        <dbReference type="ARBA" id="ARBA00022448"/>
    </source>
</evidence>
<proteinExistence type="inferred from homology"/>
<reference evidence="11 12" key="1">
    <citation type="journal article" date="2009" name="Environ. Microbiol.">
        <title>Genome sequence of Desulfobacterium autotrophicum HRM2, a marine sulfate reducer oxidizing organic carbon completely to carbon dioxide.</title>
        <authorList>
            <person name="Strittmatter A.W."/>
            <person name="Liesegang H."/>
            <person name="Rabus R."/>
            <person name="Decker I."/>
            <person name="Amann J."/>
            <person name="Andres S."/>
            <person name="Henne A."/>
            <person name="Fricke W.F."/>
            <person name="Martinez-Arias R."/>
            <person name="Bartels D."/>
            <person name="Goesmann A."/>
            <person name="Krause L."/>
            <person name="Puehler A."/>
            <person name="Klenk H.P."/>
            <person name="Richter M."/>
            <person name="Schuler M."/>
            <person name="Gloeckner F.O."/>
            <person name="Meyerdierks A."/>
            <person name="Gottschalk G."/>
            <person name="Amann R."/>
        </authorList>
    </citation>
    <scope>NUCLEOTIDE SEQUENCE [LARGE SCALE GENOMIC DNA]</scope>
    <source>
        <strain evidence="12">ATCC 43914 / DSM 3382 / HRM2</strain>
    </source>
</reference>
<dbReference type="STRING" id="177437.HRM2_03160"/>
<dbReference type="AlphaFoldDB" id="C0QGG3"/>
<feature type="transmembrane region" description="Helical" evidence="9">
    <location>
        <begin position="21"/>
        <end position="49"/>
    </location>
</feature>
<evidence type="ECO:0000256" key="5">
    <source>
        <dbReference type="ARBA" id="ARBA00022692"/>
    </source>
</evidence>
<keyword evidence="5 9" id="KW-0812">Transmembrane</keyword>
<gene>
    <name evidence="11" type="primary">dctQ1</name>
    <name evidence="11" type="ordered locus">HRM2_03160</name>
</gene>
<evidence type="ECO:0000313" key="12">
    <source>
        <dbReference type="Proteomes" id="UP000000442"/>
    </source>
</evidence>
<keyword evidence="3" id="KW-1003">Cell membrane</keyword>
<evidence type="ECO:0000313" key="11">
    <source>
        <dbReference type="EMBL" id="ACN13438.1"/>
    </source>
</evidence>
<evidence type="ECO:0000256" key="7">
    <source>
        <dbReference type="ARBA" id="ARBA00023136"/>
    </source>
</evidence>
<dbReference type="GO" id="GO:0022857">
    <property type="term" value="F:transmembrane transporter activity"/>
    <property type="evidence" value="ECO:0007669"/>
    <property type="project" value="TreeGrafter"/>
</dbReference>
<keyword evidence="2" id="KW-0813">Transport</keyword>
<protein>
    <submittedName>
        <fullName evidence="11">DctQ1</fullName>
    </submittedName>
</protein>
<dbReference type="Proteomes" id="UP000000442">
    <property type="component" value="Chromosome"/>
</dbReference>
<evidence type="ECO:0000256" key="8">
    <source>
        <dbReference type="ARBA" id="ARBA00038436"/>
    </source>
</evidence>
<dbReference type="Pfam" id="PF04290">
    <property type="entry name" value="DctQ"/>
    <property type="match status" value="1"/>
</dbReference>
<evidence type="ECO:0000256" key="3">
    <source>
        <dbReference type="ARBA" id="ARBA00022475"/>
    </source>
</evidence>
<dbReference type="HOGENOM" id="CLU_086356_3_1_7"/>
<feature type="transmembrane region" description="Helical" evidence="9">
    <location>
        <begin position="109"/>
        <end position="127"/>
    </location>
</feature>
<dbReference type="OrthoDB" id="5454104at2"/>
<dbReference type="GO" id="GO:0005886">
    <property type="term" value="C:plasma membrane"/>
    <property type="evidence" value="ECO:0007669"/>
    <property type="project" value="UniProtKB-SubCell"/>
</dbReference>
<evidence type="ECO:0000259" key="10">
    <source>
        <dbReference type="Pfam" id="PF04290"/>
    </source>
</evidence>
<feature type="transmembrane region" description="Helical" evidence="9">
    <location>
        <begin position="147"/>
        <end position="166"/>
    </location>
</feature>
<dbReference type="PANTHER" id="PTHR35011">
    <property type="entry name" value="2,3-DIKETO-L-GULONATE TRAP TRANSPORTER SMALL PERMEASE PROTEIN YIAM"/>
    <property type="match status" value="1"/>
</dbReference>
<organism evidence="11 12">
    <name type="scientific">Desulforapulum autotrophicum (strain ATCC 43914 / DSM 3382 / VKM B-1955 / HRM2)</name>
    <name type="common">Desulfobacterium autotrophicum</name>
    <dbReference type="NCBI Taxonomy" id="177437"/>
    <lineage>
        <taxon>Bacteria</taxon>
        <taxon>Pseudomonadati</taxon>
        <taxon>Thermodesulfobacteriota</taxon>
        <taxon>Desulfobacteria</taxon>
        <taxon>Desulfobacterales</taxon>
        <taxon>Desulfobacteraceae</taxon>
        <taxon>Desulforapulum</taxon>
    </lineage>
</organism>